<dbReference type="EMBL" id="JBHULB010000006">
    <property type="protein sequence ID" value="MFD2585734.1"/>
    <property type="molecule type" value="Genomic_DNA"/>
</dbReference>
<dbReference type="Pfam" id="PF10825">
    <property type="entry name" value="DUF2752"/>
    <property type="match status" value="1"/>
</dbReference>
<keyword evidence="1" id="KW-1133">Transmembrane helix</keyword>
<keyword evidence="1" id="KW-0812">Transmembrane</keyword>
<feature type="transmembrane region" description="Helical" evidence="1">
    <location>
        <begin position="31"/>
        <end position="52"/>
    </location>
</feature>
<accession>A0ABW5MRG7</accession>
<dbReference type="InterPro" id="IPR021215">
    <property type="entry name" value="DUF2752"/>
</dbReference>
<keyword evidence="3" id="KW-1185">Reference proteome</keyword>
<evidence type="ECO:0000313" key="2">
    <source>
        <dbReference type="EMBL" id="MFD2585734.1"/>
    </source>
</evidence>
<comment type="caution">
    <text evidence="2">The sequence shown here is derived from an EMBL/GenBank/DDBJ whole genome shotgun (WGS) entry which is preliminary data.</text>
</comment>
<dbReference type="RefSeq" id="WP_377765790.1">
    <property type="nucleotide sequence ID" value="NZ_JBHULB010000006.1"/>
</dbReference>
<protein>
    <submittedName>
        <fullName evidence="2">DUF2752 domain-containing protein</fullName>
    </submittedName>
</protein>
<keyword evidence="1" id="KW-0472">Membrane</keyword>
<name>A0ABW5MRG7_9FLAO</name>
<evidence type="ECO:0000256" key="1">
    <source>
        <dbReference type="SAM" id="Phobius"/>
    </source>
</evidence>
<evidence type="ECO:0000313" key="3">
    <source>
        <dbReference type="Proteomes" id="UP001597526"/>
    </source>
</evidence>
<sequence length="87" mass="9720">MLPCLNKRLFGLDCPGCGLQRSVLLLFKGEFVAAFHMYPAIFTLIPLMGILILNKLFTLKYGNLFIIGFSISSVALILINFLIKLLN</sequence>
<organism evidence="2 3">
    <name type="scientific">Croceitalea marina</name>
    <dbReference type="NCBI Taxonomy" id="1775166"/>
    <lineage>
        <taxon>Bacteria</taxon>
        <taxon>Pseudomonadati</taxon>
        <taxon>Bacteroidota</taxon>
        <taxon>Flavobacteriia</taxon>
        <taxon>Flavobacteriales</taxon>
        <taxon>Flavobacteriaceae</taxon>
        <taxon>Croceitalea</taxon>
    </lineage>
</organism>
<reference evidence="3" key="1">
    <citation type="journal article" date="2019" name="Int. J. Syst. Evol. Microbiol.">
        <title>The Global Catalogue of Microorganisms (GCM) 10K type strain sequencing project: providing services to taxonomists for standard genome sequencing and annotation.</title>
        <authorList>
            <consortium name="The Broad Institute Genomics Platform"/>
            <consortium name="The Broad Institute Genome Sequencing Center for Infectious Disease"/>
            <person name="Wu L."/>
            <person name="Ma J."/>
        </authorList>
    </citation>
    <scope>NUCLEOTIDE SEQUENCE [LARGE SCALE GENOMIC DNA]</scope>
    <source>
        <strain evidence="3">KCTC 52368</strain>
    </source>
</reference>
<dbReference type="Proteomes" id="UP001597526">
    <property type="component" value="Unassembled WGS sequence"/>
</dbReference>
<proteinExistence type="predicted"/>
<gene>
    <name evidence="2" type="ORF">ACFSQJ_02260</name>
</gene>
<feature type="transmembrane region" description="Helical" evidence="1">
    <location>
        <begin position="64"/>
        <end position="83"/>
    </location>
</feature>